<sequence length="62" mass="7102">NNGVNYIAHEETIYKSNTKCTKIANILKLKNEFRTLNTFFSLLKKKGKIERYATLPSVILIG</sequence>
<accession>A0A193CHT5</accession>
<organism evidence="1">
    <name type="scientific">Haemoproteus majoris</name>
    <dbReference type="NCBI Taxonomy" id="131374"/>
    <lineage>
        <taxon>Eukaryota</taxon>
        <taxon>Sar</taxon>
        <taxon>Alveolata</taxon>
        <taxon>Apicomplexa</taxon>
        <taxon>Aconoidasida</taxon>
        <taxon>Haemosporida</taxon>
        <taxon>Haemoproteidae</taxon>
        <taxon>Haemoproteus</taxon>
    </lineage>
</organism>
<evidence type="ECO:0000313" key="1">
    <source>
        <dbReference type="EMBL" id="ANN24008.1"/>
    </source>
</evidence>
<feature type="non-terminal residue" evidence="1">
    <location>
        <position position="62"/>
    </location>
</feature>
<dbReference type="EMBL" id="KX159739">
    <property type="protein sequence ID" value="ANN24008.1"/>
    <property type="molecule type" value="Genomic_DNA"/>
</dbReference>
<feature type="non-terminal residue" evidence="1">
    <location>
        <position position="1"/>
    </location>
</feature>
<proteinExistence type="predicted"/>
<protein>
    <submittedName>
        <fullName evidence="1">Thiamin-phosphate pyrophosphorylase</fullName>
    </submittedName>
</protein>
<reference evidence="1" key="1">
    <citation type="journal article" date="2016" name="J. Evol. Biol.">
        <title>Multiple cryptic species of sympatric generalists within the avian blood parasite Haemoproteus majoris.</title>
        <authorList>
            <person name="Nilsson E."/>
            <person name="Taubert H."/>
            <person name="Hellgren O."/>
            <person name="Huang X."/>
            <person name="Palinauskas V."/>
            <person name="Markovets M.Y."/>
            <person name="Valkiunas G."/>
            <person name="Bensch S."/>
        </authorList>
    </citation>
    <scope>NUCLEOTIDE SEQUENCE</scope>
    <source>
        <strain evidence="1">PARUS1_c2</strain>
    </source>
</reference>
<name>A0A193CHT5_HAEMJ</name>
<dbReference type="AlphaFoldDB" id="A0A193CHT5"/>